<gene>
    <name evidence="1" type="ORF">APTSU1_000593100</name>
</gene>
<dbReference type="Gene3D" id="3.10.100.10">
    <property type="entry name" value="Mannose-Binding Protein A, subunit A"/>
    <property type="match status" value="1"/>
</dbReference>
<sequence length="182" mass="20221">MARKLPRAITLSGLPQYMKSLRWALVVMAVLLAVCTVATVALASRGGAKCQPCPQGWMWFQEHCYYLSEDVQDWEGSQAFCSAHYATLPLLSHTQLLLTETTPVICPVPPLTLIPLTSPSGYWPKHSARPPASIQIIFHGLQDLRKFQKITKGSWVGARRGPEGWHWTDGVPLPSQLIPGRH</sequence>
<dbReference type="PANTHER" id="PTHR47606">
    <property type="entry name" value="KILLER CELL LECTIN-LIKE RECEPTOR SUBFAMILY G MEMBER 2"/>
    <property type="match status" value="1"/>
</dbReference>
<protein>
    <submittedName>
        <fullName evidence="1">Killer cell lectin-like receptor subfamily G member 2</fullName>
    </submittedName>
</protein>
<evidence type="ECO:0000313" key="1">
    <source>
        <dbReference type="EMBL" id="GAB1290701.1"/>
    </source>
</evidence>
<dbReference type="InterPro" id="IPR016187">
    <property type="entry name" value="CTDL_fold"/>
</dbReference>
<evidence type="ECO:0000313" key="2">
    <source>
        <dbReference type="Proteomes" id="UP001623349"/>
    </source>
</evidence>
<keyword evidence="2" id="KW-1185">Reference proteome</keyword>
<dbReference type="Proteomes" id="UP001623349">
    <property type="component" value="Unassembled WGS sequence"/>
</dbReference>
<dbReference type="InterPro" id="IPR043318">
    <property type="entry name" value="KLRG2"/>
</dbReference>
<name>A0ABQ0EV68_APOSI</name>
<dbReference type="EMBL" id="BAAFST010000006">
    <property type="protein sequence ID" value="GAB1290701.1"/>
    <property type="molecule type" value="Genomic_DNA"/>
</dbReference>
<reference evidence="1 2" key="1">
    <citation type="submission" date="2024-08" db="EMBL/GenBank/DDBJ databases">
        <title>The draft genome of Apodemus speciosus.</title>
        <authorList>
            <person name="Nabeshima K."/>
            <person name="Suzuki S."/>
            <person name="Onuma M."/>
        </authorList>
    </citation>
    <scope>NUCLEOTIDE SEQUENCE [LARGE SCALE GENOMIC DNA]</scope>
    <source>
        <strain evidence="1">IB14-021</strain>
    </source>
</reference>
<proteinExistence type="predicted"/>
<organism evidence="1 2">
    <name type="scientific">Apodemus speciosus</name>
    <name type="common">Large Japanese field mouse</name>
    <dbReference type="NCBI Taxonomy" id="105296"/>
    <lineage>
        <taxon>Eukaryota</taxon>
        <taxon>Metazoa</taxon>
        <taxon>Chordata</taxon>
        <taxon>Craniata</taxon>
        <taxon>Vertebrata</taxon>
        <taxon>Euteleostomi</taxon>
        <taxon>Mammalia</taxon>
        <taxon>Eutheria</taxon>
        <taxon>Euarchontoglires</taxon>
        <taxon>Glires</taxon>
        <taxon>Rodentia</taxon>
        <taxon>Myomorpha</taxon>
        <taxon>Muroidea</taxon>
        <taxon>Muridae</taxon>
        <taxon>Murinae</taxon>
        <taxon>Apodemus</taxon>
    </lineage>
</organism>
<dbReference type="InterPro" id="IPR016186">
    <property type="entry name" value="C-type_lectin-like/link_sf"/>
</dbReference>
<comment type="caution">
    <text evidence="1">The sequence shown here is derived from an EMBL/GenBank/DDBJ whole genome shotgun (WGS) entry which is preliminary data.</text>
</comment>
<dbReference type="PANTHER" id="PTHR47606:SF1">
    <property type="entry name" value="KILLER CELL LECTIN-LIKE RECEPTOR SUBFAMILY G MEMBER 2"/>
    <property type="match status" value="1"/>
</dbReference>
<dbReference type="SUPFAM" id="SSF56436">
    <property type="entry name" value="C-type lectin-like"/>
    <property type="match status" value="1"/>
</dbReference>
<accession>A0ABQ0EV68</accession>